<evidence type="ECO:0000313" key="2">
    <source>
        <dbReference type="EMBL" id="KAJ7701860.1"/>
    </source>
</evidence>
<gene>
    <name evidence="2" type="ORF">B0H17DRAFT_924183</name>
</gene>
<comment type="caution">
    <text evidence="2">The sequence shown here is derived from an EMBL/GenBank/DDBJ whole genome shotgun (WGS) entry which is preliminary data.</text>
</comment>
<dbReference type="InterPro" id="IPR011008">
    <property type="entry name" value="Dimeric_a/b-barrel"/>
</dbReference>
<dbReference type="PANTHER" id="PTHR38052:SF1">
    <property type="entry name" value="ABM DOMAIN-CONTAINING PROTEIN"/>
    <property type="match status" value="1"/>
</dbReference>
<protein>
    <recommendedName>
        <fullName evidence="1">ABM domain-containing protein</fullName>
    </recommendedName>
</protein>
<dbReference type="InterPro" id="IPR007138">
    <property type="entry name" value="ABM_dom"/>
</dbReference>
<dbReference type="EMBL" id="JARKIE010000016">
    <property type="protein sequence ID" value="KAJ7701860.1"/>
    <property type="molecule type" value="Genomic_DNA"/>
</dbReference>
<name>A0AAD7DZT3_MYCRO</name>
<keyword evidence="3" id="KW-1185">Reference proteome</keyword>
<feature type="domain" description="ABM" evidence="1">
    <location>
        <begin position="3"/>
        <end position="94"/>
    </location>
</feature>
<dbReference type="PROSITE" id="PS51725">
    <property type="entry name" value="ABM"/>
    <property type="match status" value="1"/>
</dbReference>
<sequence>MVYTIVVHLYAKEGKDVEEKLRTKLAEASQVYSKDQETISWFVMQDHKDPRAWCIVERYEQESSQKYHLENPYWKTFDPYVVPLLEEPMDLRRFNELDSKPVVE</sequence>
<dbReference type="AlphaFoldDB" id="A0AAD7DZT3"/>
<proteinExistence type="predicted"/>
<dbReference type="SUPFAM" id="SSF54909">
    <property type="entry name" value="Dimeric alpha+beta barrel"/>
    <property type="match status" value="1"/>
</dbReference>
<dbReference type="Proteomes" id="UP001221757">
    <property type="component" value="Unassembled WGS sequence"/>
</dbReference>
<reference evidence="2" key="1">
    <citation type="submission" date="2023-03" db="EMBL/GenBank/DDBJ databases">
        <title>Massive genome expansion in bonnet fungi (Mycena s.s.) driven by repeated elements and novel gene families across ecological guilds.</title>
        <authorList>
            <consortium name="Lawrence Berkeley National Laboratory"/>
            <person name="Harder C.B."/>
            <person name="Miyauchi S."/>
            <person name="Viragh M."/>
            <person name="Kuo A."/>
            <person name="Thoen E."/>
            <person name="Andreopoulos B."/>
            <person name="Lu D."/>
            <person name="Skrede I."/>
            <person name="Drula E."/>
            <person name="Henrissat B."/>
            <person name="Morin E."/>
            <person name="Kohler A."/>
            <person name="Barry K."/>
            <person name="LaButti K."/>
            <person name="Morin E."/>
            <person name="Salamov A."/>
            <person name="Lipzen A."/>
            <person name="Mereny Z."/>
            <person name="Hegedus B."/>
            <person name="Baldrian P."/>
            <person name="Stursova M."/>
            <person name="Weitz H."/>
            <person name="Taylor A."/>
            <person name="Grigoriev I.V."/>
            <person name="Nagy L.G."/>
            <person name="Martin F."/>
            <person name="Kauserud H."/>
        </authorList>
    </citation>
    <scope>NUCLEOTIDE SEQUENCE</scope>
    <source>
        <strain evidence="2">CBHHK067</strain>
    </source>
</reference>
<accession>A0AAD7DZT3</accession>
<evidence type="ECO:0000259" key="1">
    <source>
        <dbReference type="PROSITE" id="PS51725"/>
    </source>
</evidence>
<dbReference type="Gene3D" id="3.30.70.100">
    <property type="match status" value="1"/>
</dbReference>
<organism evidence="2 3">
    <name type="scientific">Mycena rosella</name>
    <name type="common">Pink bonnet</name>
    <name type="synonym">Agaricus rosellus</name>
    <dbReference type="NCBI Taxonomy" id="1033263"/>
    <lineage>
        <taxon>Eukaryota</taxon>
        <taxon>Fungi</taxon>
        <taxon>Dikarya</taxon>
        <taxon>Basidiomycota</taxon>
        <taxon>Agaricomycotina</taxon>
        <taxon>Agaricomycetes</taxon>
        <taxon>Agaricomycetidae</taxon>
        <taxon>Agaricales</taxon>
        <taxon>Marasmiineae</taxon>
        <taxon>Mycenaceae</taxon>
        <taxon>Mycena</taxon>
    </lineage>
</organism>
<dbReference type="Pfam" id="PF03992">
    <property type="entry name" value="ABM"/>
    <property type="match status" value="1"/>
</dbReference>
<evidence type="ECO:0000313" key="3">
    <source>
        <dbReference type="Proteomes" id="UP001221757"/>
    </source>
</evidence>
<dbReference type="PANTHER" id="PTHR38052">
    <property type="entry name" value="EXPRESSED PROTEIN"/>
    <property type="match status" value="1"/>
</dbReference>